<accession>A0A9W8Y7T3</accession>
<dbReference type="InterPro" id="IPR036291">
    <property type="entry name" value="NAD(P)-bd_dom_sf"/>
</dbReference>
<evidence type="ECO:0000313" key="2">
    <source>
        <dbReference type="Proteomes" id="UP001140560"/>
    </source>
</evidence>
<sequence length="246" mass="26816">MAASQKTVLVIDNSIRKILPTDSSEGANRGIGLTFIKTLKDRGWSTIGSIRPETCDDPSVEEVRTTRSLSATGSRIVQIDYKNEETIREAAAELKDVKLDMLINCAVIAVQPHPWQTHGKDDLMERFEVMTVGPFLAIKHFLPNILRNGGGKIVNISSSSGSIAGNDDERFVGYKMAKAALNQLSVTLANGFKSNGYPISIVAFQPGYIKTKRTSYEGTIDIKESVTGMVDLTETMTPEGSPYVLS</sequence>
<protein>
    <recommendedName>
        <fullName evidence="3">NAD(P)-binding protein</fullName>
    </recommendedName>
</protein>
<dbReference type="EMBL" id="JAPEUY010000009">
    <property type="protein sequence ID" value="KAJ4369606.1"/>
    <property type="molecule type" value="Genomic_DNA"/>
</dbReference>
<dbReference type="OrthoDB" id="5296at2759"/>
<dbReference type="Pfam" id="PF00106">
    <property type="entry name" value="adh_short"/>
    <property type="match status" value="1"/>
</dbReference>
<name>A0A9W8Y7T3_9PLEO</name>
<evidence type="ECO:0000313" key="1">
    <source>
        <dbReference type="EMBL" id="KAJ4369606.1"/>
    </source>
</evidence>
<dbReference type="PRINTS" id="PR00081">
    <property type="entry name" value="GDHRDH"/>
</dbReference>
<keyword evidence="2" id="KW-1185">Reference proteome</keyword>
<reference evidence="1" key="1">
    <citation type="submission" date="2022-10" db="EMBL/GenBank/DDBJ databases">
        <title>Tapping the CABI collections for fungal endophytes: first genome assemblies for Collariella, Neodidymelliopsis, Ascochyta clinopodiicola, Didymella pomorum, Didymosphaeria variabile, Neocosmospora piperis and Neocucurbitaria cava.</title>
        <authorList>
            <person name="Hill R."/>
        </authorList>
    </citation>
    <scope>NUCLEOTIDE SEQUENCE</scope>
    <source>
        <strain evidence="1">IMI 356814</strain>
    </source>
</reference>
<dbReference type="Proteomes" id="UP001140560">
    <property type="component" value="Unassembled WGS sequence"/>
</dbReference>
<dbReference type="InterPro" id="IPR052184">
    <property type="entry name" value="SDR_enzymes"/>
</dbReference>
<proteinExistence type="predicted"/>
<gene>
    <name evidence="1" type="ORF">N0V83_005368</name>
</gene>
<dbReference type="SUPFAM" id="SSF51735">
    <property type="entry name" value="NAD(P)-binding Rossmann-fold domains"/>
    <property type="match status" value="1"/>
</dbReference>
<comment type="caution">
    <text evidence="1">The sequence shown here is derived from an EMBL/GenBank/DDBJ whole genome shotgun (WGS) entry which is preliminary data.</text>
</comment>
<dbReference type="PANTHER" id="PTHR45458:SF1">
    <property type="entry name" value="SHORT CHAIN DEHYDROGENASE"/>
    <property type="match status" value="1"/>
</dbReference>
<organism evidence="1 2">
    <name type="scientific">Neocucurbitaria cava</name>
    <dbReference type="NCBI Taxonomy" id="798079"/>
    <lineage>
        <taxon>Eukaryota</taxon>
        <taxon>Fungi</taxon>
        <taxon>Dikarya</taxon>
        <taxon>Ascomycota</taxon>
        <taxon>Pezizomycotina</taxon>
        <taxon>Dothideomycetes</taxon>
        <taxon>Pleosporomycetidae</taxon>
        <taxon>Pleosporales</taxon>
        <taxon>Pleosporineae</taxon>
        <taxon>Cucurbitariaceae</taxon>
        <taxon>Neocucurbitaria</taxon>
    </lineage>
</organism>
<dbReference type="AlphaFoldDB" id="A0A9W8Y7T3"/>
<evidence type="ECO:0008006" key="3">
    <source>
        <dbReference type="Google" id="ProtNLM"/>
    </source>
</evidence>
<dbReference type="PANTHER" id="PTHR45458">
    <property type="entry name" value="SHORT-CHAIN DEHYDROGENASE/REDUCTASE SDR"/>
    <property type="match status" value="1"/>
</dbReference>
<dbReference type="InterPro" id="IPR002347">
    <property type="entry name" value="SDR_fam"/>
</dbReference>
<dbReference type="GO" id="GO:0016616">
    <property type="term" value="F:oxidoreductase activity, acting on the CH-OH group of donors, NAD or NADP as acceptor"/>
    <property type="evidence" value="ECO:0007669"/>
    <property type="project" value="TreeGrafter"/>
</dbReference>
<dbReference type="Gene3D" id="3.40.50.720">
    <property type="entry name" value="NAD(P)-binding Rossmann-like Domain"/>
    <property type="match status" value="1"/>
</dbReference>